<accession>A0A941W633</accession>
<evidence type="ECO:0000256" key="1">
    <source>
        <dbReference type="ARBA" id="ARBA00006620"/>
    </source>
</evidence>
<evidence type="ECO:0000313" key="9">
    <source>
        <dbReference type="Proteomes" id="UP000722750"/>
    </source>
</evidence>
<organism evidence="8 9">
    <name type="scientific">Candidatus Scalindua arabica</name>
    <dbReference type="NCBI Taxonomy" id="1127984"/>
    <lineage>
        <taxon>Bacteria</taxon>
        <taxon>Pseudomonadati</taxon>
        <taxon>Planctomycetota</taxon>
        <taxon>Candidatus Brocadiia</taxon>
        <taxon>Candidatus Brocadiales</taxon>
        <taxon>Candidatus Scalinduaceae</taxon>
        <taxon>Candidatus Scalindua</taxon>
    </lineage>
</organism>
<keyword evidence="5" id="KW-0378">Hydrolase</keyword>
<dbReference type="Proteomes" id="UP000722750">
    <property type="component" value="Unassembled WGS sequence"/>
</dbReference>
<keyword evidence="7" id="KW-0346">Stress response</keyword>
<evidence type="ECO:0000256" key="7">
    <source>
        <dbReference type="ARBA" id="ARBA00023016"/>
    </source>
</evidence>
<gene>
    <name evidence="8" type="ORF">MAG551_02608</name>
</gene>
<evidence type="ECO:0008006" key="10">
    <source>
        <dbReference type="Google" id="ProtNLM"/>
    </source>
</evidence>
<keyword evidence="4" id="KW-0255">Endonuclease</keyword>
<dbReference type="SUPFAM" id="SSF54786">
    <property type="entry name" value="YcfA/nrd intein domain"/>
    <property type="match status" value="1"/>
</dbReference>
<dbReference type="GO" id="GO:0003729">
    <property type="term" value="F:mRNA binding"/>
    <property type="evidence" value="ECO:0007669"/>
    <property type="project" value="InterPro"/>
</dbReference>
<evidence type="ECO:0000256" key="5">
    <source>
        <dbReference type="ARBA" id="ARBA00022801"/>
    </source>
</evidence>
<comment type="caution">
    <text evidence="8">The sequence shown here is derived from an EMBL/GenBank/DDBJ whole genome shotgun (WGS) entry which is preliminary data.</text>
</comment>
<evidence type="ECO:0000256" key="3">
    <source>
        <dbReference type="ARBA" id="ARBA00022722"/>
    </source>
</evidence>
<dbReference type="Pfam" id="PF07927">
    <property type="entry name" value="HicA_toxin"/>
    <property type="match status" value="1"/>
</dbReference>
<dbReference type="InterPro" id="IPR012933">
    <property type="entry name" value="HicA_mRNA_interferase"/>
</dbReference>
<protein>
    <recommendedName>
        <fullName evidence="10">Type II toxin-antitoxin system HicA family toxin</fullName>
    </recommendedName>
</protein>
<comment type="similarity">
    <text evidence="1">Belongs to the HicA mRNA interferase family.</text>
</comment>
<name>A0A941W633_9BACT</name>
<keyword evidence="3" id="KW-0540">Nuclease</keyword>
<proteinExistence type="inferred from homology"/>
<sequence length="71" mass="8214">MPTNISRKELIRKFKVLGYSGPFSGSKHQFMIKGRKKIRIPNPHRSGDIHISLVKEILRQASISNNEWNKV</sequence>
<keyword evidence="6" id="KW-0694">RNA-binding</keyword>
<dbReference type="InterPro" id="IPR038570">
    <property type="entry name" value="HicA_sf"/>
</dbReference>
<evidence type="ECO:0000256" key="4">
    <source>
        <dbReference type="ARBA" id="ARBA00022759"/>
    </source>
</evidence>
<evidence type="ECO:0000256" key="2">
    <source>
        <dbReference type="ARBA" id="ARBA00022649"/>
    </source>
</evidence>
<reference evidence="8" key="1">
    <citation type="journal article" date="2021" name="ISME J.">
        <title>Fine-scale metabolic discontinuity in a stratified prokaryote microbiome of a Red Sea deep halocline.</title>
        <authorList>
            <person name="Michoud G."/>
            <person name="Ngugi D.K."/>
            <person name="Barozzi A."/>
            <person name="Merlino G."/>
            <person name="Calleja M.L."/>
            <person name="Delgado-Huertas A."/>
            <person name="Moran X.A.G."/>
            <person name="Daffonchio D."/>
        </authorList>
    </citation>
    <scope>NUCLEOTIDE SEQUENCE</scope>
    <source>
        <strain evidence="8">SuakinDeep_MAG55_1</strain>
    </source>
</reference>
<dbReference type="AlphaFoldDB" id="A0A941W633"/>
<evidence type="ECO:0000313" key="8">
    <source>
        <dbReference type="EMBL" id="MBS1259536.1"/>
    </source>
</evidence>
<dbReference type="GO" id="GO:0004519">
    <property type="term" value="F:endonuclease activity"/>
    <property type="evidence" value="ECO:0007669"/>
    <property type="project" value="UniProtKB-KW"/>
</dbReference>
<dbReference type="Gene3D" id="3.30.920.30">
    <property type="entry name" value="Hypothetical protein"/>
    <property type="match status" value="1"/>
</dbReference>
<dbReference type="EMBL" id="JAANXD010000098">
    <property type="protein sequence ID" value="MBS1259536.1"/>
    <property type="molecule type" value="Genomic_DNA"/>
</dbReference>
<evidence type="ECO:0000256" key="6">
    <source>
        <dbReference type="ARBA" id="ARBA00022884"/>
    </source>
</evidence>
<keyword evidence="2" id="KW-1277">Toxin-antitoxin system</keyword>
<dbReference type="GO" id="GO:0016787">
    <property type="term" value="F:hydrolase activity"/>
    <property type="evidence" value="ECO:0007669"/>
    <property type="project" value="UniProtKB-KW"/>
</dbReference>